<dbReference type="EMBL" id="JARIHO010000104">
    <property type="protein sequence ID" value="KAJ7303664.1"/>
    <property type="molecule type" value="Genomic_DNA"/>
</dbReference>
<dbReference type="Proteomes" id="UP001218218">
    <property type="component" value="Unassembled WGS sequence"/>
</dbReference>
<feature type="chain" id="PRO_5042262511" evidence="1">
    <location>
        <begin position="36"/>
        <end position="91"/>
    </location>
</feature>
<keyword evidence="3" id="KW-1185">Reference proteome</keyword>
<proteinExistence type="predicted"/>
<organism evidence="2 3">
    <name type="scientific">Mycena albidolilacea</name>
    <dbReference type="NCBI Taxonomy" id="1033008"/>
    <lineage>
        <taxon>Eukaryota</taxon>
        <taxon>Fungi</taxon>
        <taxon>Dikarya</taxon>
        <taxon>Basidiomycota</taxon>
        <taxon>Agaricomycotina</taxon>
        <taxon>Agaricomycetes</taxon>
        <taxon>Agaricomycetidae</taxon>
        <taxon>Agaricales</taxon>
        <taxon>Marasmiineae</taxon>
        <taxon>Mycenaceae</taxon>
        <taxon>Mycena</taxon>
    </lineage>
</organism>
<keyword evidence="1" id="KW-0732">Signal</keyword>
<accession>A0AAD6Z2G7</accession>
<name>A0AAD6Z2G7_9AGAR</name>
<reference evidence="2" key="1">
    <citation type="submission" date="2023-03" db="EMBL/GenBank/DDBJ databases">
        <title>Massive genome expansion in bonnet fungi (Mycena s.s.) driven by repeated elements and novel gene families across ecological guilds.</title>
        <authorList>
            <consortium name="Lawrence Berkeley National Laboratory"/>
            <person name="Harder C.B."/>
            <person name="Miyauchi S."/>
            <person name="Viragh M."/>
            <person name="Kuo A."/>
            <person name="Thoen E."/>
            <person name="Andreopoulos B."/>
            <person name="Lu D."/>
            <person name="Skrede I."/>
            <person name="Drula E."/>
            <person name="Henrissat B."/>
            <person name="Morin E."/>
            <person name="Kohler A."/>
            <person name="Barry K."/>
            <person name="LaButti K."/>
            <person name="Morin E."/>
            <person name="Salamov A."/>
            <person name="Lipzen A."/>
            <person name="Mereny Z."/>
            <person name="Hegedus B."/>
            <person name="Baldrian P."/>
            <person name="Stursova M."/>
            <person name="Weitz H."/>
            <person name="Taylor A."/>
            <person name="Grigoriev I.V."/>
            <person name="Nagy L.G."/>
            <person name="Martin F."/>
            <person name="Kauserud H."/>
        </authorList>
    </citation>
    <scope>NUCLEOTIDE SEQUENCE</scope>
    <source>
        <strain evidence="2">CBHHK002</strain>
    </source>
</reference>
<feature type="non-terminal residue" evidence="2">
    <location>
        <position position="1"/>
    </location>
</feature>
<evidence type="ECO:0000313" key="3">
    <source>
        <dbReference type="Proteomes" id="UP001218218"/>
    </source>
</evidence>
<feature type="signal peptide" evidence="1">
    <location>
        <begin position="1"/>
        <end position="35"/>
    </location>
</feature>
<feature type="non-terminal residue" evidence="2">
    <location>
        <position position="91"/>
    </location>
</feature>
<protein>
    <submittedName>
        <fullName evidence="2">Uncharacterized protein</fullName>
    </submittedName>
</protein>
<evidence type="ECO:0000313" key="2">
    <source>
        <dbReference type="EMBL" id="KAJ7303664.1"/>
    </source>
</evidence>
<gene>
    <name evidence="2" type="ORF">DFH08DRAFT_903863</name>
</gene>
<comment type="caution">
    <text evidence="2">The sequence shown here is derived from an EMBL/GenBank/DDBJ whole genome shotgun (WGS) entry which is preliminary data.</text>
</comment>
<evidence type="ECO:0000256" key="1">
    <source>
        <dbReference type="SAM" id="SignalP"/>
    </source>
</evidence>
<dbReference type="AlphaFoldDB" id="A0AAD6Z2G7"/>
<sequence length="91" mass="10188">GVGLRPRFPRFRRHFRHYYLACIALLAHTALNAAAQDDQQAHLSMCPSLRTPSPLETNECTMGAVAHCPPPSLLPHLIPSSHLITLHLRYI</sequence>